<sequence length="163" mass="18153">MATIAEAADHLFIDERTFKRHLDEGNITRRGRGLYNVDDCRREYLTYLKNAASGRAQETNTKRADAGTQKDVMIARRYEIEIAEKLKELLPRAEVLAGMSAAFARVRAKLLAIPSKLAPVLLTLTTASQMQEKLNDAIHEVLEELAGTIVAGVSEGEAERKDR</sequence>
<dbReference type="OrthoDB" id="5875302at2"/>
<dbReference type="Proteomes" id="UP000030826">
    <property type="component" value="Unassembled WGS sequence"/>
</dbReference>
<dbReference type="EMBL" id="JRFJ01000001">
    <property type="protein sequence ID" value="KHJ56294.1"/>
    <property type="molecule type" value="Genomic_DNA"/>
</dbReference>
<evidence type="ECO:0000313" key="2">
    <source>
        <dbReference type="Proteomes" id="UP000030826"/>
    </source>
</evidence>
<evidence type="ECO:0000313" key="1">
    <source>
        <dbReference type="EMBL" id="KHJ56294.1"/>
    </source>
</evidence>
<gene>
    <name evidence="1" type="ORF">LA66_06955</name>
</gene>
<dbReference type="AlphaFoldDB" id="A0A0B1Q7B2"/>
<reference evidence="1 2" key="1">
    <citation type="submission" date="2014-09" db="EMBL/GenBank/DDBJ databases">
        <title>Isolation and characterization of Aurantimonas altamirensis ON-56566 from clinical sample following a dog bite.</title>
        <authorList>
            <person name="Eshaghi A."/>
            <person name="Li A."/>
            <person name="Shahinas D."/>
            <person name="Bahn P."/>
            <person name="Kus J.V."/>
            <person name="Patel S.N."/>
        </authorList>
    </citation>
    <scope>NUCLEOTIDE SEQUENCE [LARGE SCALE GENOMIC DNA]</scope>
    <source>
        <strain evidence="1 2">ON-56566</strain>
    </source>
</reference>
<dbReference type="RefSeq" id="WP_039189899.1">
    <property type="nucleotide sequence ID" value="NZ_JRFJ01000001.1"/>
</dbReference>
<name>A0A0B1Q7B2_9HYPH</name>
<comment type="caution">
    <text evidence="1">The sequence shown here is derived from an EMBL/GenBank/DDBJ whole genome shotgun (WGS) entry which is preliminary data.</text>
</comment>
<proteinExistence type="predicted"/>
<organism evidence="1 2">
    <name type="scientific">Aureimonas altamirensis</name>
    <dbReference type="NCBI Taxonomy" id="370622"/>
    <lineage>
        <taxon>Bacteria</taxon>
        <taxon>Pseudomonadati</taxon>
        <taxon>Pseudomonadota</taxon>
        <taxon>Alphaproteobacteria</taxon>
        <taxon>Hyphomicrobiales</taxon>
        <taxon>Aurantimonadaceae</taxon>
        <taxon>Aureimonas</taxon>
    </lineage>
</organism>
<protein>
    <submittedName>
        <fullName evidence="1">Uncharacterized protein</fullName>
    </submittedName>
</protein>
<accession>A0A0B1Q7B2</accession>